<dbReference type="SUPFAM" id="SSF53254">
    <property type="entry name" value="Phosphoglycerate mutase-like"/>
    <property type="match status" value="1"/>
</dbReference>
<evidence type="ECO:0000256" key="1">
    <source>
        <dbReference type="ARBA" id="ARBA00000464"/>
    </source>
</evidence>
<dbReference type="PANTHER" id="PTHR46517:SF1">
    <property type="entry name" value="FRUCTOSE-2,6-BISPHOSPHATASE TIGAR"/>
    <property type="match status" value="1"/>
</dbReference>
<evidence type="ECO:0000256" key="2">
    <source>
        <dbReference type="ARBA" id="ARBA00022801"/>
    </source>
</evidence>
<dbReference type="InterPro" id="IPR051695">
    <property type="entry name" value="Phosphoglycerate_Mutase"/>
</dbReference>
<dbReference type="PROSITE" id="PS00175">
    <property type="entry name" value="PG_MUTASE"/>
    <property type="match status" value="1"/>
</dbReference>
<dbReference type="SMART" id="SM00855">
    <property type="entry name" value="PGAM"/>
    <property type="match status" value="1"/>
</dbReference>
<reference evidence="6 7" key="1">
    <citation type="submission" date="2024-02" db="EMBL/GenBank/DDBJ databases">
        <authorList>
            <person name="Daric V."/>
            <person name="Darras S."/>
        </authorList>
    </citation>
    <scope>NUCLEOTIDE SEQUENCE [LARGE SCALE GENOMIC DNA]</scope>
</reference>
<dbReference type="Pfam" id="PF00300">
    <property type="entry name" value="His_Phos_1"/>
    <property type="match status" value="1"/>
</dbReference>
<organism evidence="6 7">
    <name type="scientific">Clavelina lepadiformis</name>
    <name type="common">Light-bulb sea squirt</name>
    <name type="synonym">Ascidia lepadiformis</name>
    <dbReference type="NCBI Taxonomy" id="159417"/>
    <lineage>
        <taxon>Eukaryota</taxon>
        <taxon>Metazoa</taxon>
        <taxon>Chordata</taxon>
        <taxon>Tunicata</taxon>
        <taxon>Ascidiacea</taxon>
        <taxon>Aplousobranchia</taxon>
        <taxon>Clavelinidae</taxon>
        <taxon>Clavelina</taxon>
    </lineage>
</organism>
<proteinExistence type="inferred from homology"/>
<gene>
    <name evidence="6" type="ORF">CVLEPA_LOCUS7807</name>
</gene>
<name>A0ABP0FDU1_CLALP</name>
<dbReference type="InterPro" id="IPR013078">
    <property type="entry name" value="His_Pase_superF_clade-1"/>
</dbReference>
<sequence>MSKKFQLTVVRHGETNYNFQRIVQGHTDVPLNENGQMQAIKLGKCLSQEKFSHWFTSDLRRASETCRLIKSQNKFAQLNSEPEDVKCQTKFDNRIRERSFGVLEGKPSSELHEAAKHACLSLREFTAEGGETEMQIRKRAEEFYGILFTQIYDECSNSDSEFCANVFVVSHGGIINSTCLLFNSKFGCQFEENLPYYFHNCSTSCFIVNLPPSCDDGSSIQFEVDSKDLDESFTHNWLDGVTIKCTKLGYEH</sequence>
<comment type="similarity">
    <text evidence="3">Belongs to the phosphoglycerate mutase family.</text>
</comment>
<evidence type="ECO:0000256" key="5">
    <source>
        <dbReference type="ARBA" id="ARBA00042275"/>
    </source>
</evidence>
<comment type="catalytic activity">
    <reaction evidence="1">
        <text>beta-D-fructose 2,6-bisphosphate + H2O = beta-D-fructose 6-phosphate + phosphate</text>
        <dbReference type="Rhea" id="RHEA:17289"/>
        <dbReference type="ChEBI" id="CHEBI:15377"/>
        <dbReference type="ChEBI" id="CHEBI:43474"/>
        <dbReference type="ChEBI" id="CHEBI:57634"/>
        <dbReference type="ChEBI" id="CHEBI:58579"/>
        <dbReference type="EC" id="3.1.3.46"/>
    </reaction>
</comment>
<dbReference type="EMBL" id="CAWYQH010000046">
    <property type="protein sequence ID" value="CAK8677814.1"/>
    <property type="molecule type" value="Genomic_DNA"/>
</dbReference>
<evidence type="ECO:0000256" key="4">
    <source>
        <dbReference type="ARBA" id="ARBA00040907"/>
    </source>
</evidence>
<evidence type="ECO:0000256" key="3">
    <source>
        <dbReference type="ARBA" id="ARBA00038362"/>
    </source>
</evidence>
<evidence type="ECO:0000313" key="7">
    <source>
        <dbReference type="Proteomes" id="UP001642483"/>
    </source>
</evidence>
<dbReference type="Proteomes" id="UP001642483">
    <property type="component" value="Unassembled WGS sequence"/>
</dbReference>
<dbReference type="PANTHER" id="PTHR46517">
    <property type="entry name" value="FRUCTOSE-2,6-BISPHOSPHATASE TIGAR"/>
    <property type="match status" value="1"/>
</dbReference>
<dbReference type="Gene3D" id="3.40.50.1240">
    <property type="entry name" value="Phosphoglycerate mutase-like"/>
    <property type="match status" value="1"/>
</dbReference>
<keyword evidence="2" id="KW-0378">Hydrolase</keyword>
<comment type="caution">
    <text evidence="6">The sequence shown here is derived from an EMBL/GenBank/DDBJ whole genome shotgun (WGS) entry which is preliminary data.</text>
</comment>
<dbReference type="InterPro" id="IPR001345">
    <property type="entry name" value="PG/BPGM_mutase_AS"/>
</dbReference>
<protein>
    <recommendedName>
        <fullName evidence="4">Fructose-2,6-bisphosphatase TIGAR</fullName>
    </recommendedName>
    <alternativeName>
        <fullName evidence="5">TP53-induced glycolysis and apoptosis regulator</fullName>
    </alternativeName>
</protein>
<dbReference type="CDD" id="cd07067">
    <property type="entry name" value="HP_PGM_like"/>
    <property type="match status" value="1"/>
</dbReference>
<dbReference type="InterPro" id="IPR029033">
    <property type="entry name" value="His_PPase_superfam"/>
</dbReference>
<evidence type="ECO:0000313" key="6">
    <source>
        <dbReference type="EMBL" id="CAK8677814.1"/>
    </source>
</evidence>
<keyword evidence="7" id="KW-1185">Reference proteome</keyword>
<accession>A0ABP0FDU1</accession>